<comment type="caution">
    <text evidence="2">The sequence shown here is derived from an EMBL/GenBank/DDBJ whole genome shotgun (WGS) entry which is preliminary data.</text>
</comment>
<evidence type="ECO:0000313" key="2">
    <source>
        <dbReference type="EMBL" id="PCE63416.1"/>
    </source>
</evidence>
<proteinExistence type="predicted"/>
<keyword evidence="1" id="KW-0472">Membrane</keyword>
<evidence type="ECO:0000313" key="3">
    <source>
        <dbReference type="Proteomes" id="UP000219559"/>
    </source>
</evidence>
<protein>
    <submittedName>
        <fullName evidence="2">Uncharacterized protein</fullName>
    </submittedName>
</protein>
<keyword evidence="1" id="KW-1133">Transmembrane helix</keyword>
<dbReference type="Proteomes" id="UP000219559">
    <property type="component" value="Unassembled WGS sequence"/>
</dbReference>
<evidence type="ECO:0000256" key="1">
    <source>
        <dbReference type="SAM" id="Phobius"/>
    </source>
</evidence>
<organism evidence="2 3">
    <name type="scientific">Sediminicola luteus</name>
    <dbReference type="NCBI Taxonomy" id="319238"/>
    <lineage>
        <taxon>Bacteria</taxon>
        <taxon>Pseudomonadati</taxon>
        <taxon>Bacteroidota</taxon>
        <taxon>Flavobacteriia</taxon>
        <taxon>Flavobacteriales</taxon>
        <taxon>Flavobacteriaceae</taxon>
        <taxon>Sediminicola</taxon>
    </lineage>
</organism>
<feature type="transmembrane region" description="Helical" evidence="1">
    <location>
        <begin position="47"/>
        <end position="70"/>
    </location>
</feature>
<reference evidence="2 3" key="1">
    <citation type="submission" date="2017-04" db="EMBL/GenBank/DDBJ databases">
        <title>A new member of the family Flavobacteriaceae isolated from ascidians.</title>
        <authorList>
            <person name="Chen L."/>
        </authorList>
    </citation>
    <scope>NUCLEOTIDE SEQUENCE [LARGE SCALE GENOMIC DNA]</scope>
    <source>
        <strain evidence="2 3">HQA918</strain>
    </source>
</reference>
<dbReference type="AlphaFoldDB" id="A0A2A4G606"/>
<sequence length="142" mass="15285">MLETTITYWNNFAGNLITVSALLGGFSLAVTANLLVYENGGKVFNALMKGAALASACFLLTVFSMTKILMMTTEGRPEGVGMTDITLPKLLGSVTFFIGIVALFVVVGLSGWTKSKKMGRFTTWVSVLTFLGVLLTLVEVRF</sequence>
<gene>
    <name evidence="2" type="ORF">B7P33_14465</name>
</gene>
<accession>A0A2A4G606</accession>
<feature type="transmembrane region" description="Helical" evidence="1">
    <location>
        <begin position="121"/>
        <end position="138"/>
    </location>
</feature>
<feature type="transmembrane region" description="Helical" evidence="1">
    <location>
        <begin position="12"/>
        <end position="35"/>
    </location>
</feature>
<dbReference type="EMBL" id="NBWU01000005">
    <property type="protein sequence ID" value="PCE63416.1"/>
    <property type="molecule type" value="Genomic_DNA"/>
</dbReference>
<feature type="transmembrane region" description="Helical" evidence="1">
    <location>
        <begin position="90"/>
        <end position="109"/>
    </location>
</feature>
<keyword evidence="3" id="KW-1185">Reference proteome</keyword>
<name>A0A2A4G606_9FLAO</name>
<keyword evidence="1" id="KW-0812">Transmembrane</keyword>